<dbReference type="Proteomes" id="UP000185568">
    <property type="component" value="Unassembled WGS sequence"/>
</dbReference>
<feature type="domain" description="Transposase IS204/IS1001/IS1096/IS1165 zinc-finger" evidence="1">
    <location>
        <begin position="36"/>
        <end position="76"/>
    </location>
</feature>
<proteinExistence type="predicted"/>
<dbReference type="STRING" id="1714264.BTO30_15170"/>
<protein>
    <submittedName>
        <fullName evidence="2">Transposase</fullName>
    </submittedName>
</protein>
<organism evidence="2 3">
    <name type="scientific">Domibacillus antri</name>
    <dbReference type="NCBI Taxonomy" id="1714264"/>
    <lineage>
        <taxon>Bacteria</taxon>
        <taxon>Bacillati</taxon>
        <taxon>Bacillota</taxon>
        <taxon>Bacilli</taxon>
        <taxon>Bacillales</taxon>
        <taxon>Bacillaceae</taxon>
        <taxon>Domibacillus</taxon>
    </lineage>
</organism>
<accession>A0A1Q8Q218</accession>
<dbReference type="RefSeq" id="WP_075399555.1">
    <property type="nucleotide sequence ID" value="NZ_MSDU01000049.1"/>
</dbReference>
<evidence type="ECO:0000313" key="3">
    <source>
        <dbReference type="Proteomes" id="UP000185568"/>
    </source>
</evidence>
<dbReference type="InterPro" id="IPR029261">
    <property type="entry name" value="Transposase_Znf"/>
</dbReference>
<dbReference type="OrthoDB" id="6197054at2"/>
<evidence type="ECO:0000313" key="2">
    <source>
        <dbReference type="EMBL" id="OLN21386.1"/>
    </source>
</evidence>
<dbReference type="AlphaFoldDB" id="A0A1Q8Q218"/>
<gene>
    <name evidence="2" type="ORF">BTO30_15170</name>
</gene>
<reference evidence="2 3" key="1">
    <citation type="submission" date="2016-12" db="EMBL/GenBank/DDBJ databases">
        <title>Domibacillus antri genome sequencing.</title>
        <authorList>
            <person name="Verma A."/>
            <person name="Krishnamurthi S."/>
        </authorList>
    </citation>
    <scope>NUCLEOTIDE SEQUENCE [LARGE SCALE GENOMIC DNA]</scope>
    <source>
        <strain evidence="2 3">XD80</strain>
    </source>
</reference>
<name>A0A1Q8Q218_9BACI</name>
<dbReference type="EMBL" id="MSDU01000049">
    <property type="protein sequence ID" value="OLN21386.1"/>
    <property type="molecule type" value="Genomic_DNA"/>
</dbReference>
<dbReference type="Pfam" id="PF14690">
    <property type="entry name" value="Zn_ribbon_ISL3"/>
    <property type="match status" value="1"/>
</dbReference>
<keyword evidence="3" id="KW-1185">Reference proteome</keyword>
<evidence type="ECO:0000259" key="1">
    <source>
        <dbReference type="Pfam" id="PF14690"/>
    </source>
</evidence>
<sequence>MLSISWPSPDLDLELLHVTSTDDSLFLAVKRSSTSASCPGCLTLSHRKHSQYSRKVQDLPIGSKSVTLLLITRKWFYEEPECTIKIFTERYDWLSSNGRRTARAEEVLRKLAFATSCLSAEKVAQSIHLPVSHDTLLNLVRKTHIEPEVSPFCRD</sequence>
<comment type="caution">
    <text evidence="2">The sequence shown here is derived from an EMBL/GenBank/DDBJ whole genome shotgun (WGS) entry which is preliminary data.</text>
</comment>